<sequence length="40" mass="4038">MQELLDAGAAARAVCTPPHDAAPQTGAKKPPVVVAQREAA</sequence>
<accession>A0A7K0CSN3</accession>
<dbReference type="Proteomes" id="UP000466345">
    <property type="component" value="Unassembled WGS sequence"/>
</dbReference>
<reference evidence="2 3" key="1">
    <citation type="submission" date="2019-10" db="EMBL/GenBank/DDBJ databases">
        <title>Streptomyces smaragdinus sp. nov. and Streptomyces fabii sp. nov., isolated from the gut of fungus growing-termite Macrotermes natalensis.</title>
        <authorList>
            <person name="Schwitalla J."/>
            <person name="Benndorf R."/>
            <person name="Martin K."/>
            <person name="De Beer W."/>
            <person name="Kaster A.-K."/>
            <person name="Vollmers J."/>
            <person name="Poulsen M."/>
            <person name="Beemelmanns C."/>
        </authorList>
    </citation>
    <scope>NUCLEOTIDE SEQUENCE [LARGE SCALE GENOMIC DNA]</scope>
    <source>
        <strain evidence="2 3">RB5</strain>
    </source>
</reference>
<dbReference type="AlphaFoldDB" id="A0A7K0CSN3"/>
<evidence type="ECO:0000256" key="1">
    <source>
        <dbReference type="SAM" id="MobiDB-lite"/>
    </source>
</evidence>
<organism evidence="2 3">
    <name type="scientific">Streptomyces smaragdinus</name>
    <dbReference type="NCBI Taxonomy" id="2585196"/>
    <lineage>
        <taxon>Bacteria</taxon>
        <taxon>Bacillati</taxon>
        <taxon>Actinomycetota</taxon>
        <taxon>Actinomycetes</taxon>
        <taxon>Kitasatosporales</taxon>
        <taxon>Streptomycetaceae</taxon>
        <taxon>Streptomyces</taxon>
    </lineage>
</organism>
<proteinExistence type="predicted"/>
<gene>
    <name evidence="2" type="ORF">SRB5_66590</name>
</gene>
<dbReference type="EMBL" id="WEGJ01000056">
    <property type="protein sequence ID" value="MQY16460.1"/>
    <property type="molecule type" value="Genomic_DNA"/>
</dbReference>
<feature type="region of interest" description="Disordered" evidence="1">
    <location>
        <begin position="16"/>
        <end position="40"/>
    </location>
</feature>
<keyword evidence="3" id="KW-1185">Reference proteome</keyword>
<comment type="caution">
    <text evidence="2">The sequence shown here is derived from an EMBL/GenBank/DDBJ whole genome shotgun (WGS) entry which is preliminary data.</text>
</comment>
<evidence type="ECO:0000313" key="3">
    <source>
        <dbReference type="Proteomes" id="UP000466345"/>
    </source>
</evidence>
<evidence type="ECO:0000313" key="2">
    <source>
        <dbReference type="EMBL" id="MQY16460.1"/>
    </source>
</evidence>
<protein>
    <submittedName>
        <fullName evidence="2">Uncharacterized protein</fullName>
    </submittedName>
</protein>
<name>A0A7K0CSN3_9ACTN</name>